<dbReference type="RefSeq" id="WP_101903123.1">
    <property type="nucleotide sequence ID" value="NZ_OZ038524.1"/>
</dbReference>
<gene>
    <name evidence="1" type="ORF">TD3509T_2044</name>
</gene>
<organism evidence="1 2">
    <name type="scientific">Tenacibaculum dicentrarchi</name>
    <dbReference type="NCBI Taxonomy" id="669041"/>
    <lineage>
        <taxon>Bacteria</taxon>
        <taxon>Pseudomonadati</taxon>
        <taxon>Bacteroidota</taxon>
        <taxon>Flavobacteriia</taxon>
        <taxon>Flavobacteriales</taxon>
        <taxon>Flavobacteriaceae</taxon>
        <taxon>Tenacibaculum</taxon>
    </lineage>
</organism>
<keyword evidence="2" id="KW-1185">Reference proteome</keyword>
<dbReference type="EMBL" id="OZ038524">
    <property type="protein sequence ID" value="CAL2086377.1"/>
    <property type="molecule type" value="Genomic_DNA"/>
</dbReference>
<dbReference type="Proteomes" id="UP001497514">
    <property type="component" value="Chromosome"/>
</dbReference>
<evidence type="ECO:0000313" key="1">
    <source>
        <dbReference type="EMBL" id="CAL2086377.1"/>
    </source>
</evidence>
<sequence>MNYNPVILSNRNFDTEFIDFINSYQNLYQNIILENTICKVNNNQTLKKRKLKQTLEDFFFTPKYNVLDIFKLKKV</sequence>
<evidence type="ECO:0000313" key="2">
    <source>
        <dbReference type="Proteomes" id="UP001497514"/>
    </source>
</evidence>
<name>A0ABP1EMH7_9FLAO</name>
<protein>
    <submittedName>
        <fullName evidence="1">Uncharacterized protein</fullName>
    </submittedName>
</protein>
<proteinExistence type="predicted"/>
<accession>A0ABP1EMH7</accession>
<reference evidence="1 2" key="1">
    <citation type="submission" date="2024-05" db="EMBL/GenBank/DDBJ databases">
        <authorList>
            <person name="Duchaud E."/>
        </authorList>
    </citation>
    <scope>NUCLEOTIDE SEQUENCE [LARGE SCALE GENOMIC DNA]</scope>
    <source>
        <strain evidence="1">Ena-SAMPLE-TAB-13-05-2024-13:56:06:370-140309</strain>
    </source>
</reference>